<dbReference type="EMBL" id="JXJU01000004">
    <property type="protein sequence ID" value="PCS00416.1"/>
    <property type="molecule type" value="Genomic_DNA"/>
</dbReference>
<keyword evidence="6" id="KW-0653">Protein transport</keyword>
<dbReference type="PANTHER" id="PTHR43163">
    <property type="entry name" value="DIPEPTIDE TRANSPORT SYSTEM PERMEASE PROTEIN DPPB-RELATED"/>
    <property type="match status" value="1"/>
</dbReference>
<dbReference type="GO" id="GO:0005886">
    <property type="term" value="C:plasma membrane"/>
    <property type="evidence" value="ECO:0007669"/>
    <property type="project" value="UniProtKB-SubCell"/>
</dbReference>
<dbReference type="AlphaFoldDB" id="A0A2A5RMB0"/>
<feature type="transmembrane region" description="Helical" evidence="9">
    <location>
        <begin position="142"/>
        <end position="163"/>
    </location>
</feature>
<dbReference type="GO" id="GO:0015833">
    <property type="term" value="P:peptide transport"/>
    <property type="evidence" value="ECO:0007669"/>
    <property type="project" value="UniProtKB-KW"/>
</dbReference>
<dbReference type="Pfam" id="PF00528">
    <property type="entry name" value="BPD_transp_1"/>
    <property type="match status" value="1"/>
</dbReference>
<keyword evidence="2 9" id="KW-0813">Transport</keyword>
<feature type="domain" description="ABC transmembrane type-1" evidence="10">
    <location>
        <begin position="95"/>
        <end position="305"/>
    </location>
</feature>
<feature type="transmembrane region" description="Helical" evidence="9">
    <location>
        <begin position="244"/>
        <end position="266"/>
    </location>
</feature>
<feature type="transmembrane region" description="Helical" evidence="9">
    <location>
        <begin position="99"/>
        <end position="121"/>
    </location>
</feature>
<dbReference type="InterPro" id="IPR000515">
    <property type="entry name" value="MetI-like"/>
</dbReference>
<evidence type="ECO:0000259" key="10">
    <source>
        <dbReference type="PROSITE" id="PS50928"/>
    </source>
</evidence>
<sequence length="319" mass="35778">MWKVIVRRILLMVPQLFILSILVFLFAKMMPGDPFTGLIGAKTDLHQLVALRRAAGLDDPWWKQYIRWIGNALHGNLGMSYNLHMPVTTVIGQRAINTFWLSLLSVIMTYLFAIPMSISAAKNESKWQDKLWLTYNSITFGIPPYVVYLLMIVIFGFTLKWFPTGGTVSPNAVGFFPVLISRIYHMILPAFSMAILGTTGIFTYFRSGILDEETQDYVKTARAKGVKEKFIFTRHILRNASLPVAAYLGFVITGLLSGAIFAETIFGYPGLGYLFIQSITGRDYSMITALILLNGFLGLLGALLSDIIMAIVDPRIRIE</sequence>
<comment type="caution">
    <text evidence="11">The sequence shown here is derived from an EMBL/GenBank/DDBJ whole genome shotgun (WGS) entry which is preliminary data.</text>
</comment>
<protein>
    <submittedName>
        <fullName evidence="11">Transmembrane protein</fullName>
    </submittedName>
</protein>
<comment type="similarity">
    <text evidence="9">Belongs to the binding-protein-dependent transport system permease family.</text>
</comment>
<evidence type="ECO:0000256" key="6">
    <source>
        <dbReference type="ARBA" id="ARBA00022927"/>
    </source>
</evidence>
<evidence type="ECO:0000256" key="9">
    <source>
        <dbReference type="RuleBase" id="RU363032"/>
    </source>
</evidence>
<name>A0A2A5RMB0_9LACT</name>
<keyword evidence="12" id="KW-1185">Reference proteome</keyword>
<dbReference type="PANTHER" id="PTHR43163:SF6">
    <property type="entry name" value="DIPEPTIDE TRANSPORT SYSTEM PERMEASE PROTEIN DPPB-RELATED"/>
    <property type="match status" value="1"/>
</dbReference>
<dbReference type="PROSITE" id="PS50928">
    <property type="entry name" value="ABC_TM1"/>
    <property type="match status" value="1"/>
</dbReference>
<dbReference type="GO" id="GO:0015031">
    <property type="term" value="P:protein transport"/>
    <property type="evidence" value="ECO:0007669"/>
    <property type="project" value="UniProtKB-KW"/>
</dbReference>
<feature type="transmembrane region" description="Helical" evidence="9">
    <location>
        <begin position="286"/>
        <end position="312"/>
    </location>
</feature>
<evidence type="ECO:0000256" key="4">
    <source>
        <dbReference type="ARBA" id="ARBA00022692"/>
    </source>
</evidence>
<evidence type="ECO:0000256" key="7">
    <source>
        <dbReference type="ARBA" id="ARBA00022989"/>
    </source>
</evidence>
<keyword evidence="3" id="KW-1003">Cell membrane</keyword>
<accession>A0A2A5RMB0</accession>
<proteinExistence type="inferred from homology"/>
<gene>
    <name evidence="11" type="ORF">RT41_GL001303</name>
</gene>
<dbReference type="InterPro" id="IPR035906">
    <property type="entry name" value="MetI-like_sf"/>
</dbReference>
<feature type="transmembrane region" description="Helical" evidence="9">
    <location>
        <begin position="183"/>
        <end position="205"/>
    </location>
</feature>
<dbReference type="CDD" id="cd06261">
    <property type="entry name" value="TM_PBP2"/>
    <property type="match status" value="1"/>
</dbReference>
<dbReference type="Gene3D" id="1.10.3720.10">
    <property type="entry name" value="MetI-like"/>
    <property type="match status" value="1"/>
</dbReference>
<evidence type="ECO:0000256" key="8">
    <source>
        <dbReference type="ARBA" id="ARBA00023136"/>
    </source>
</evidence>
<dbReference type="STRING" id="1291764.GCA_001311235_02011"/>
<dbReference type="SUPFAM" id="SSF161098">
    <property type="entry name" value="MetI-like"/>
    <property type="match status" value="1"/>
</dbReference>
<dbReference type="GO" id="GO:0055085">
    <property type="term" value="P:transmembrane transport"/>
    <property type="evidence" value="ECO:0007669"/>
    <property type="project" value="InterPro"/>
</dbReference>
<evidence type="ECO:0000256" key="5">
    <source>
        <dbReference type="ARBA" id="ARBA00022856"/>
    </source>
</evidence>
<dbReference type="OrthoDB" id="9773683at2"/>
<keyword evidence="5" id="KW-0571">Peptide transport</keyword>
<evidence type="ECO:0000313" key="11">
    <source>
        <dbReference type="EMBL" id="PCS00416.1"/>
    </source>
</evidence>
<evidence type="ECO:0000256" key="3">
    <source>
        <dbReference type="ARBA" id="ARBA00022475"/>
    </source>
</evidence>
<evidence type="ECO:0000313" key="12">
    <source>
        <dbReference type="Proteomes" id="UP000218181"/>
    </source>
</evidence>
<dbReference type="RefSeq" id="WP_096817723.1">
    <property type="nucleotide sequence ID" value="NZ_JXJU01000004.1"/>
</dbReference>
<dbReference type="Pfam" id="PF19300">
    <property type="entry name" value="BPD_transp_1_N"/>
    <property type="match status" value="1"/>
</dbReference>
<dbReference type="Proteomes" id="UP000218181">
    <property type="component" value="Unassembled WGS sequence"/>
</dbReference>
<reference evidence="11 12" key="1">
    <citation type="submission" date="2014-12" db="EMBL/GenBank/DDBJ databases">
        <title>Draft genome sequences of 10 type strains of Lactococcus.</title>
        <authorList>
            <person name="Sun Z."/>
            <person name="Zhong Z."/>
            <person name="Liu W."/>
            <person name="Zhang W."/>
            <person name="Zhang H."/>
        </authorList>
    </citation>
    <scope>NUCLEOTIDE SEQUENCE [LARGE SCALE GENOMIC DNA]</scope>
    <source>
        <strain evidence="11 12">JCM 16395</strain>
    </source>
</reference>
<dbReference type="InterPro" id="IPR045621">
    <property type="entry name" value="BPD_transp_1_N"/>
</dbReference>
<keyword evidence="8 9" id="KW-0472">Membrane</keyword>
<organism evidence="11 12">
    <name type="scientific">Lactococcus fujiensis JCM 16395</name>
    <dbReference type="NCBI Taxonomy" id="1291764"/>
    <lineage>
        <taxon>Bacteria</taxon>
        <taxon>Bacillati</taxon>
        <taxon>Bacillota</taxon>
        <taxon>Bacilli</taxon>
        <taxon>Lactobacillales</taxon>
        <taxon>Streptococcaceae</taxon>
        <taxon>Lactococcus</taxon>
    </lineage>
</organism>
<feature type="transmembrane region" description="Helical" evidence="9">
    <location>
        <begin position="9"/>
        <end position="27"/>
    </location>
</feature>
<keyword evidence="4 9" id="KW-0812">Transmembrane</keyword>
<evidence type="ECO:0000256" key="1">
    <source>
        <dbReference type="ARBA" id="ARBA00004651"/>
    </source>
</evidence>
<keyword evidence="7 9" id="KW-1133">Transmembrane helix</keyword>
<evidence type="ECO:0000256" key="2">
    <source>
        <dbReference type="ARBA" id="ARBA00022448"/>
    </source>
</evidence>
<comment type="subcellular location">
    <subcellularLocation>
        <location evidence="1 9">Cell membrane</location>
        <topology evidence="1 9">Multi-pass membrane protein</topology>
    </subcellularLocation>
</comment>